<dbReference type="PANTHER" id="PTHR10434">
    <property type="entry name" value="1-ACYL-SN-GLYCEROL-3-PHOSPHATE ACYLTRANSFERASE"/>
    <property type="match status" value="1"/>
</dbReference>
<name>A0A7C3KF03_9CYAN</name>
<keyword evidence="2 4" id="KW-0012">Acyltransferase</keyword>
<dbReference type="GO" id="GO:0006654">
    <property type="term" value="P:phosphatidic acid biosynthetic process"/>
    <property type="evidence" value="ECO:0007669"/>
    <property type="project" value="TreeGrafter"/>
</dbReference>
<comment type="caution">
    <text evidence="4">The sequence shown here is derived from an EMBL/GenBank/DDBJ whole genome shotgun (WGS) entry which is preliminary data.</text>
</comment>
<accession>A0A7C3KF03</accession>
<protein>
    <submittedName>
        <fullName evidence="4">1-acyl-sn-glycerol-3-phosphate acyltransferase</fullName>
    </submittedName>
</protein>
<evidence type="ECO:0000259" key="3">
    <source>
        <dbReference type="SMART" id="SM00563"/>
    </source>
</evidence>
<dbReference type="SUPFAM" id="SSF69593">
    <property type="entry name" value="Glycerol-3-phosphate (1)-acyltransferase"/>
    <property type="match status" value="1"/>
</dbReference>
<evidence type="ECO:0000256" key="1">
    <source>
        <dbReference type="ARBA" id="ARBA00022679"/>
    </source>
</evidence>
<reference evidence="4" key="1">
    <citation type="journal article" date="2020" name="mSystems">
        <title>Genome- and Community-Level Interaction Insights into Carbon Utilization and Element Cycling Functions of Hydrothermarchaeota in Hydrothermal Sediment.</title>
        <authorList>
            <person name="Zhou Z."/>
            <person name="Liu Y."/>
            <person name="Xu W."/>
            <person name="Pan J."/>
            <person name="Luo Z.H."/>
            <person name="Li M."/>
        </authorList>
    </citation>
    <scope>NUCLEOTIDE SEQUENCE [LARGE SCALE GENOMIC DNA]</scope>
    <source>
        <strain evidence="4">SpSt-418</strain>
    </source>
</reference>
<dbReference type="InterPro" id="IPR002123">
    <property type="entry name" value="Plipid/glycerol_acylTrfase"/>
</dbReference>
<evidence type="ECO:0000313" key="4">
    <source>
        <dbReference type="EMBL" id="HFM98408.1"/>
    </source>
</evidence>
<evidence type="ECO:0000256" key="2">
    <source>
        <dbReference type="ARBA" id="ARBA00023315"/>
    </source>
</evidence>
<dbReference type="AlphaFoldDB" id="A0A7C3KF03"/>
<feature type="domain" description="Phospholipid/glycerol acyltransferase" evidence="3">
    <location>
        <begin position="38"/>
        <end position="166"/>
    </location>
</feature>
<dbReference type="PANTHER" id="PTHR10434:SF11">
    <property type="entry name" value="1-ACYL-SN-GLYCEROL-3-PHOSPHATE ACYLTRANSFERASE"/>
    <property type="match status" value="1"/>
</dbReference>
<sequence>MRLAQFLAPTWAFVTQRIWLEADYDSLRILSELRRDRVLLLPNHPTFQDPVVSFLLSGVTGENFYFLSAVELFDSPLAPFFQGIGVYSIRRGLSDRASIAQTIDLLTQPGCHLVIFPEGGCSFQNDTVMPFRAGGVQLAFQALNRFAKQGEPIPDLYVVPVAIKYFYRRDMTRVIRQTMAQLERSLGITPVKADNYQRLRAIAQKVLVKVEQDYGMHSSDVASKSWNERIERLREQVLAHCERALGLPINSAEALRERTYRIEYALKQRADALESAESTETDAASESLRKYRLLEKSVKRLLNFDAIYDGYVAENPTPERFLDTLVRLEREVFDIDQPPPKSFRKAVLKVGEPINLKDWFEQYRSDRGKTVNDLTLKIQQAVQTNLDLLNQS</sequence>
<gene>
    <name evidence="4" type="ORF">ENR64_11755</name>
</gene>
<dbReference type="EMBL" id="DSRU01000169">
    <property type="protein sequence ID" value="HFM98408.1"/>
    <property type="molecule type" value="Genomic_DNA"/>
</dbReference>
<organism evidence="4">
    <name type="scientific">Oscillatoriales cyanobacterium SpSt-418</name>
    <dbReference type="NCBI Taxonomy" id="2282169"/>
    <lineage>
        <taxon>Bacteria</taxon>
        <taxon>Bacillati</taxon>
        <taxon>Cyanobacteriota</taxon>
        <taxon>Cyanophyceae</taxon>
        <taxon>Oscillatoriophycideae</taxon>
        <taxon>Oscillatoriales</taxon>
    </lineage>
</organism>
<dbReference type="GO" id="GO:0003841">
    <property type="term" value="F:1-acylglycerol-3-phosphate O-acyltransferase activity"/>
    <property type="evidence" value="ECO:0007669"/>
    <property type="project" value="TreeGrafter"/>
</dbReference>
<dbReference type="SMART" id="SM00563">
    <property type="entry name" value="PlsC"/>
    <property type="match status" value="1"/>
</dbReference>
<keyword evidence="1 4" id="KW-0808">Transferase</keyword>
<dbReference type="CDD" id="cd07989">
    <property type="entry name" value="LPLAT_AGPAT-like"/>
    <property type="match status" value="1"/>
</dbReference>
<proteinExistence type="predicted"/>
<dbReference type="Pfam" id="PF01553">
    <property type="entry name" value="Acyltransferase"/>
    <property type="match status" value="1"/>
</dbReference>